<keyword evidence="2" id="KW-1185">Reference proteome</keyword>
<gene>
    <name evidence="1" type="ORF">MIND_01302500</name>
</gene>
<proteinExistence type="predicted"/>
<comment type="caution">
    <text evidence="1">The sequence shown here is derived from an EMBL/GenBank/DDBJ whole genome shotgun (WGS) entry which is preliminary data.</text>
</comment>
<protein>
    <submittedName>
        <fullName evidence="1">CxC2 domain-containing protein</fullName>
    </submittedName>
</protein>
<accession>A0A8H6S0Z0</accession>
<dbReference type="Proteomes" id="UP000636479">
    <property type="component" value="Unassembled WGS sequence"/>
</dbReference>
<name>A0A8H6S0Z0_9AGAR</name>
<evidence type="ECO:0000313" key="1">
    <source>
        <dbReference type="EMBL" id="KAF7290623.1"/>
    </source>
</evidence>
<dbReference type="EMBL" id="JACAZF010000014">
    <property type="protein sequence ID" value="KAF7290623.1"/>
    <property type="molecule type" value="Genomic_DNA"/>
</dbReference>
<dbReference type="RefSeq" id="XP_037213983.1">
    <property type="nucleotide sequence ID" value="XM_037369485.1"/>
</dbReference>
<reference evidence="1" key="1">
    <citation type="submission" date="2020-05" db="EMBL/GenBank/DDBJ databases">
        <title>Mycena genomes resolve the evolution of fungal bioluminescence.</title>
        <authorList>
            <person name="Tsai I.J."/>
        </authorList>
    </citation>
    <scope>NUCLEOTIDE SEQUENCE</scope>
    <source>
        <strain evidence="1">171206Taipei</strain>
    </source>
</reference>
<dbReference type="AlphaFoldDB" id="A0A8H6S0Z0"/>
<dbReference type="GeneID" id="59352001"/>
<organism evidence="1 2">
    <name type="scientific">Mycena indigotica</name>
    <dbReference type="NCBI Taxonomy" id="2126181"/>
    <lineage>
        <taxon>Eukaryota</taxon>
        <taxon>Fungi</taxon>
        <taxon>Dikarya</taxon>
        <taxon>Basidiomycota</taxon>
        <taxon>Agaricomycotina</taxon>
        <taxon>Agaricomycetes</taxon>
        <taxon>Agaricomycetidae</taxon>
        <taxon>Agaricales</taxon>
        <taxon>Marasmiineae</taxon>
        <taxon>Mycenaceae</taxon>
        <taxon>Mycena</taxon>
    </lineage>
</organism>
<sequence length="122" mass="13980">MAGVEELRTEEEELRDPDLPPVTAEHIKLWLPSDLTREELAEVAMKGIGRVESTLRRGQLFRNSQVVGQRGGMKANTLLGRIEEQKMCDVRKYRKARLAMIRLEGVDFAPEFKELRDEDLTA</sequence>
<evidence type="ECO:0000313" key="2">
    <source>
        <dbReference type="Proteomes" id="UP000636479"/>
    </source>
</evidence>